<proteinExistence type="predicted"/>
<name>A0AAV9PJL9_9PEZI</name>
<dbReference type="AlphaFoldDB" id="A0AAV9PJL9"/>
<dbReference type="EMBL" id="JAVRRT010000004">
    <property type="protein sequence ID" value="KAK5172852.1"/>
    <property type="molecule type" value="Genomic_DNA"/>
</dbReference>
<dbReference type="RefSeq" id="XP_064661570.1">
    <property type="nucleotide sequence ID" value="XM_064800231.1"/>
</dbReference>
<dbReference type="Proteomes" id="UP001337655">
    <property type="component" value="Unassembled WGS sequence"/>
</dbReference>
<feature type="signal peptide" evidence="1">
    <location>
        <begin position="1"/>
        <end position="25"/>
    </location>
</feature>
<feature type="chain" id="PRO_5043832910" evidence="1">
    <location>
        <begin position="26"/>
        <end position="192"/>
    </location>
</feature>
<accession>A0AAV9PJL9</accession>
<dbReference type="GeneID" id="89924319"/>
<evidence type="ECO:0000313" key="3">
    <source>
        <dbReference type="Proteomes" id="UP001337655"/>
    </source>
</evidence>
<evidence type="ECO:0000256" key="1">
    <source>
        <dbReference type="SAM" id="SignalP"/>
    </source>
</evidence>
<reference evidence="2 3" key="1">
    <citation type="submission" date="2023-08" db="EMBL/GenBank/DDBJ databases">
        <title>Black Yeasts Isolated from many extreme environments.</title>
        <authorList>
            <person name="Coleine C."/>
            <person name="Stajich J.E."/>
            <person name="Selbmann L."/>
        </authorList>
    </citation>
    <scope>NUCLEOTIDE SEQUENCE [LARGE SCALE GENOMIC DNA]</scope>
    <source>
        <strain evidence="2 3">CCFEE 5935</strain>
    </source>
</reference>
<gene>
    <name evidence="2" type="ORF">LTR77_002972</name>
</gene>
<keyword evidence="3" id="KW-1185">Reference proteome</keyword>
<organism evidence="2 3">
    <name type="scientific">Saxophila tyrrhenica</name>
    <dbReference type="NCBI Taxonomy" id="1690608"/>
    <lineage>
        <taxon>Eukaryota</taxon>
        <taxon>Fungi</taxon>
        <taxon>Dikarya</taxon>
        <taxon>Ascomycota</taxon>
        <taxon>Pezizomycotina</taxon>
        <taxon>Dothideomycetes</taxon>
        <taxon>Dothideomycetidae</taxon>
        <taxon>Mycosphaerellales</taxon>
        <taxon>Extremaceae</taxon>
        <taxon>Saxophila</taxon>
    </lineage>
</organism>
<sequence>MPSQFTKSMAQAAMILGVALPMAHGNDFYAVTADEVIVAPVGDFPPPAQHIHWGGIWAADAFPDDTTECTAGDPALLDNLVSPPLPLCNADEESFELGVTDDWANKCGLVTGDTIHFHKDVSGQWWDATVNDEVTIVSKCVAPDGCEPGGAGATFDGIDCLYGPDNNYIISAAYLCTDIEAVTSGDFVGIQC</sequence>
<keyword evidence="1" id="KW-0732">Signal</keyword>
<comment type="caution">
    <text evidence="2">The sequence shown here is derived from an EMBL/GenBank/DDBJ whole genome shotgun (WGS) entry which is preliminary data.</text>
</comment>
<protein>
    <submittedName>
        <fullName evidence="2">Uncharacterized protein</fullName>
    </submittedName>
</protein>
<evidence type="ECO:0000313" key="2">
    <source>
        <dbReference type="EMBL" id="KAK5172852.1"/>
    </source>
</evidence>